<evidence type="ECO:0000313" key="3">
    <source>
        <dbReference type="Proteomes" id="UP001589683"/>
    </source>
</evidence>
<reference evidence="2 3" key="1">
    <citation type="submission" date="2024-09" db="EMBL/GenBank/DDBJ databases">
        <authorList>
            <person name="Sun Q."/>
            <person name="Mori K."/>
        </authorList>
    </citation>
    <scope>NUCLEOTIDE SEQUENCE [LARGE SCALE GENOMIC DNA]</scope>
    <source>
        <strain evidence="2 3">CECT 8726</strain>
    </source>
</reference>
<accession>A0ABV5JF29</accession>
<comment type="caution">
    <text evidence="2">The sequence shown here is derived from an EMBL/GenBank/DDBJ whole genome shotgun (WGS) entry which is preliminary data.</text>
</comment>
<feature type="chain" id="PRO_5045415594" evidence="1">
    <location>
        <begin position="32"/>
        <end position="141"/>
    </location>
</feature>
<evidence type="ECO:0000313" key="2">
    <source>
        <dbReference type="EMBL" id="MFB9232067.1"/>
    </source>
</evidence>
<proteinExistence type="predicted"/>
<keyword evidence="3" id="KW-1185">Reference proteome</keyword>
<feature type="signal peptide" evidence="1">
    <location>
        <begin position="1"/>
        <end position="31"/>
    </location>
</feature>
<protein>
    <submittedName>
        <fullName evidence="2">Uncharacterized protein</fullName>
    </submittedName>
</protein>
<sequence>MSIFDKTKQQVRTLTMLIAITGSNVATTAHASDQPSPEEMASEIVEFANTQDVPNYGPGTEVRLYADGAAVVREIRLTDPELEQFAKTNSTEMLALFAPDYQKEVCSSWIGAAFVRRGVVYRTVVTDTDRTETARFEVDQC</sequence>
<gene>
    <name evidence="2" type="ORF">ACFFUT_09765</name>
</gene>
<dbReference type="RefSeq" id="WP_213890053.1">
    <property type="nucleotide sequence ID" value="NZ_JAGFNU010000008.1"/>
</dbReference>
<dbReference type="Proteomes" id="UP001589683">
    <property type="component" value="Unassembled WGS sequence"/>
</dbReference>
<organism evidence="2 3">
    <name type="scientific">Pseudohalocynthiibacter aestuariivivens</name>
    <dbReference type="NCBI Taxonomy" id="1591409"/>
    <lineage>
        <taxon>Bacteria</taxon>
        <taxon>Pseudomonadati</taxon>
        <taxon>Pseudomonadota</taxon>
        <taxon>Alphaproteobacteria</taxon>
        <taxon>Rhodobacterales</taxon>
        <taxon>Paracoccaceae</taxon>
        <taxon>Pseudohalocynthiibacter</taxon>
    </lineage>
</organism>
<name>A0ABV5JF29_9RHOB</name>
<keyword evidence="1" id="KW-0732">Signal</keyword>
<evidence type="ECO:0000256" key="1">
    <source>
        <dbReference type="SAM" id="SignalP"/>
    </source>
</evidence>
<dbReference type="EMBL" id="JBHMEA010000038">
    <property type="protein sequence ID" value="MFB9232067.1"/>
    <property type="molecule type" value="Genomic_DNA"/>
</dbReference>